<accession>A0A0C3EUA8</accession>
<gene>
    <name evidence="1" type="ORF">PILCRDRAFT_754059</name>
</gene>
<sequence length="86" mass="9846">MSQTNQIHSRVIYNLDMNTTYLDSRVPSYSQRAVDVLHEKAVVSWNIHNIGVNVAHRWSRVLRKRMKSHYVAASTPLVGIPCENGQ</sequence>
<organism evidence="1 2">
    <name type="scientific">Piloderma croceum (strain F 1598)</name>
    <dbReference type="NCBI Taxonomy" id="765440"/>
    <lineage>
        <taxon>Eukaryota</taxon>
        <taxon>Fungi</taxon>
        <taxon>Dikarya</taxon>
        <taxon>Basidiomycota</taxon>
        <taxon>Agaricomycotina</taxon>
        <taxon>Agaricomycetes</taxon>
        <taxon>Agaricomycetidae</taxon>
        <taxon>Atheliales</taxon>
        <taxon>Atheliaceae</taxon>
        <taxon>Piloderma</taxon>
    </lineage>
</organism>
<dbReference type="AlphaFoldDB" id="A0A0C3EUA8"/>
<evidence type="ECO:0000313" key="2">
    <source>
        <dbReference type="Proteomes" id="UP000054166"/>
    </source>
</evidence>
<dbReference type="Proteomes" id="UP000054166">
    <property type="component" value="Unassembled WGS sequence"/>
</dbReference>
<protein>
    <submittedName>
        <fullName evidence="1">Uncharacterized protein</fullName>
    </submittedName>
</protein>
<keyword evidence="2" id="KW-1185">Reference proteome</keyword>
<dbReference type="HOGENOM" id="CLU_2498684_0_0_1"/>
<dbReference type="EMBL" id="KN833321">
    <property type="protein sequence ID" value="KIM71426.1"/>
    <property type="molecule type" value="Genomic_DNA"/>
</dbReference>
<name>A0A0C3EUA8_PILCF</name>
<proteinExistence type="predicted"/>
<reference evidence="2" key="2">
    <citation type="submission" date="2015-01" db="EMBL/GenBank/DDBJ databases">
        <title>Evolutionary Origins and Diversification of the Mycorrhizal Mutualists.</title>
        <authorList>
            <consortium name="DOE Joint Genome Institute"/>
            <consortium name="Mycorrhizal Genomics Consortium"/>
            <person name="Kohler A."/>
            <person name="Kuo A."/>
            <person name="Nagy L.G."/>
            <person name="Floudas D."/>
            <person name="Copeland A."/>
            <person name="Barry K.W."/>
            <person name="Cichocki N."/>
            <person name="Veneault-Fourrey C."/>
            <person name="LaButti K."/>
            <person name="Lindquist E.A."/>
            <person name="Lipzen A."/>
            <person name="Lundell T."/>
            <person name="Morin E."/>
            <person name="Murat C."/>
            <person name="Riley R."/>
            <person name="Ohm R."/>
            <person name="Sun H."/>
            <person name="Tunlid A."/>
            <person name="Henrissat B."/>
            <person name="Grigoriev I.V."/>
            <person name="Hibbett D.S."/>
            <person name="Martin F."/>
        </authorList>
    </citation>
    <scope>NUCLEOTIDE SEQUENCE [LARGE SCALE GENOMIC DNA]</scope>
    <source>
        <strain evidence="2">F 1598</strain>
    </source>
</reference>
<evidence type="ECO:0000313" key="1">
    <source>
        <dbReference type="EMBL" id="KIM71426.1"/>
    </source>
</evidence>
<reference evidence="1 2" key="1">
    <citation type="submission" date="2014-04" db="EMBL/GenBank/DDBJ databases">
        <authorList>
            <consortium name="DOE Joint Genome Institute"/>
            <person name="Kuo A."/>
            <person name="Tarkka M."/>
            <person name="Buscot F."/>
            <person name="Kohler A."/>
            <person name="Nagy L.G."/>
            <person name="Floudas D."/>
            <person name="Copeland A."/>
            <person name="Barry K.W."/>
            <person name="Cichocki N."/>
            <person name="Veneault-Fourrey C."/>
            <person name="LaButti K."/>
            <person name="Lindquist E.A."/>
            <person name="Lipzen A."/>
            <person name="Lundell T."/>
            <person name="Morin E."/>
            <person name="Murat C."/>
            <person name="Sun H."/>
            <person name="Tunlid A."/>
            <person name="Henrissat B."/>
            <person name="Grigoriev I.V."/>
            <person name="Hibbett D.S."/>
            <person name="Martin F."/>
            <person name="Nordberg H.P."/>
            <person name="Cantor M.N."/>
            <person name="Hua S.X."/>
        </authorList>
    </citation>
    <scope>NUCLEOTIDE SEQUENCE [LARGE SCALE GENOMIC DNA]</scope>
    <source>
        <strain evidence="1 2">F 1598</strain>
    </source>
</reference>
<dbReference type="InParanoid" id="A0A0C3EUA8"/>